<gene>
    <name evidence="2" type="ORF">HDU87_004004</name>
</gene>
<dbReference type="EMBL" id="JADGJQ010000003">
    <property type="protein sequence ID" value="KAJ3184602.1"/>
    <property type="molecule type" value="Genomic_DNA"/>
</dbReference>
<dbReference type="AlphaFoldDB" id="A0AAD5XUG7"/>
<protein>
    <recommendedName>
        <fullName evidence="1">Protein kinase domain-containing protein</fullName>
    </recommendedName>
</protein>
<dbReference type="Proteomes" id="UP001212152">
    <property type="component" value="Unassembled WGS sequence"/>
</dbReference>
<keyword evidence="3" id="KW-1185">Reference proteome</keyword>
<sequence>MTNGERGQGPLGHVTELRSAVFLHSADKLSNHINVTAAMQSVYTLIQNCPPLQPLNKDIGSLSSTTTTTAKFPRTDLDTLATWHTLPTEIDSVRNILRNSTVSASASLGPFGFEGHINDESGVLILLHIMFASVTKCLPRELDQPKFTVVAGNKDVVGEPDFIYKSGSSTKPKIVVEVKTDWAFPQLGSIVAEWPAAQSNPRSKLARAIHQIYGYMTFNHLRYGVLTNYEKTWFLRRVNAPQGGRLEISDPYAYNSTSTLLEAWVTVTLLAENNWFYTSPTTSPAPPRRATILTAPPSSNPYKLRHTNTSGIEFIEGVDRSRVGVVVRGKYFGTEVVMKVVDASKEKSAAEELEHEVSVYSALRSLSGSTIPCVIAYIEVWSMLRILVLQDCGINLRMYQNGGGSLSTVRDLCNDRLAELNALGYMHNDVKEENFAFNNGNVRLIDLGRASQGTTSESVDF</sequence>
<dbReference type="SUPFAM" id="SSF56112">
    <property type="entry name" value="Protein kinase-like (PK-like)"/>
    <property type="match status" value="1"/>
</dbReference>
<dbReference type="PANTHER" id="PTHR37171">
    <property type="entry name" value="SERINE/THREONINE-PROTEIN KINASE YRZF-RELATED"/>
    <property type="match status" value="1"/>
</dbReference>
<dbReference type="InterPro" id="IPR000719">
    <property type="entry name" value="Prot_kinase_dom"/>
</dbReference>
<dbReference type="InterPro" id="IPR052396">
    <property type="entry name" value="Meiotic_Drive_Suppr_Kinase"/>
</dbReference>
<dbReference type="InterPro" id="IPR011009">
    <property type="entry name" value="Kinase-like_dom_sf"/>
</dbReference>
<reference evidence="2" key="1">
    <citation type="submission" date="2020-05" db="EMBL/GenBank/DDBJ databases">
        <title>Phylogenomic resolution of chytrid fungi.</title>
        <authorList>
            <person name="Stajich J.E."/>
            <person name="Amses K."/>
            <person name="Simmons R."/>
            <person name="Seto K."/>
            <person name="Myers J."/>
            <person name="Bonds A."/>
            <person name="Quandt C.A."/>
            <person name="Barry K."/>
            <person name="Liu P."/>
            <person name="Grigoriev I."/>
            <person name="Longcore J.E."/>
            <person name="James T.Y."/>
        </authorList>
    </citation>
    <scope>NUCLEOTIDE SEQUENCE</scope>
    <source>
        <strain evidence="2">JEL0379</strain>
    </source>
</reference>
<evidence type="ECO:0000313" key="3">
    <source>
        <dbReference type="Proteomes" id="UP001212152"/>
    </source>
</evidence>
<accession>A0AAD5XUG7</accession>
<name>A0AAD5XUG7_9FUNG</name>
<feature type="domain" description="Protein kinase" evidence="1">
    <location>
        <begin position="312"/>
        <end position="461"/>
    </location>
</feature>
<evidence type="ECO:0000259" key="1">
    <source>
        <dbReference type="PROSITE" id="PS50011"/>
    </source>
</evidence>
<dbReference type="GO" id="GO:0005524">
    <property type="term" value="F:ATP binding"/>
    <property type="evidence" value="ECO:0007669"/>
    <property type="project" value="InterPro"/>
</dbReference>
<proteinExistence type="predicted"/>
<dbReference type="PANTHER" id="PTHR37171:SF1">
    <property type="entry name" value="SERINE_THREONINE-PROTEIN KINASE YRZF-RELATED"/>
    <property type="match status" value="1"/>
</dbReference>
<dbReference type="Gene3D" id="1.10.510.10">
    <property type="entry name" value="Transferase(Phosphotransferase) domain 1"/>
    <property type="match status" value="1"/>
</dbReference>
<evidence type="ECO:0000313" key="2">
    <source>
        <dbReference type="EMBL" id="KAJ3184602.1"/>
    </source>
</evidence>
<comment type="caution">
    <text evidence="2">The sequence shown here is derived from an EMBL/GenBank/DDBJ whole genome shotgun (WGS) entry which is preliminary data.</text>
</comment>
<dbReference type="GO" id="GO:0004672">
    <property type="term" value="F:protein kinase activity"/>
    <property type="evidence" value="ECO:0007669"/>
    <property type="project" value="InterPro"/>
</dbReference>
<organism evidence="2 3">
    <name type="scientific">Geranomyces variabilis</name>
    <dbReference type="NCBI Taxonomy" id="109894"/>
    <lineage>
        <taxon>Eukaryota</taxon>
        <taxon>Fungi</taxon>
        <taxon>Fungi incertae sedis</taxon>
        <taxon>Chytridiomycota</taxon>
        <taxon>Chytridiomycota incertae sedis</taxon>
        <taxon>Chytridiomycetes</taxon>
        <taxon>Spizellomycetales</taxon>
        <taxon>Powellomycetaceae</taxon>
        <taxon>Geranomyces</taxon>
    </lineage>
</organism>
<dbReference type="PROSITE" id="PS50011">
    <property type="entry name" value="PROTEIN_KINASE_DOM"/>
    <property type="match status" value="1"/>
</dbReference>